<name>A0ABN9RZQ7_9DINO</name>
<reference evidence="1" key="1">
    <citation type="submission" date="2023-10" db="EMBL/GenBank/DDBJ databases">
        <authorList>
            <person name="Chen Y."/>
            <person name="Shah S."/>
            <person name="Dougan E. K."/>
            <person name="Thang M."/>
            <person name="Chan C."/>
        </authorList>
    </citation>
    <scope>NUCLEOTIDE SEQUENCE [LARGE SCALE GENOMIC DNA]</scope>
</reference>
<evidence type="ECO:0000313" key="1">
    <source>
        <dbReference type="EMBL" id="CAK0824154.1"/>
    </source>
</evidence>
<accession>A0ABN9RZQ7</accession>
<comment type="caution">
    <text evidence="1">The sequence shown here is derived from an EMBL/GenBank/DDBJ whole genome shotgun (WGS) entry which is preliminary data.</text>
</comment>
<evidence type="ECO:0000313" key="2">
    <source>
        <dbReference type="Proteomes" id="UP001189429"/>
    </source>
</evidence>
<protein>
    <recommendedName>
        <fullName evidence="3">Transmembrane protein</fullName>
    </recommendedName>
</protein>
<sequence>MKSSLCPEFRLRAVRKLVRVSGPTASTAHRAQRALTCCSTRLSAGLAFQPASANSLLPPPSKLHGRYFFRFTFAFLVCLGEPEGFLTTAAFIAFRAVFLDGALLCVSKWLTSSTQDFTSRVFGKSTKSFRFCDHSF</sequence>
<gene>
    <name evidence="1" type="ORF">PCOR1329_LOCUS24637</name>
</gene>
<dbReference type="Proteomes" id="UP001189429">
    <property type="component" value="Unassembled WGS sequence"/>
</dbReference>
<evidence type="ECO:0008006" key="3">
    <source>
        <dbReference type="Google" id="ProtNLM"/>
    </source>
</evidence>
<organism evidence="1 2">
    <name type="scientific">Prorocentrum cordatum</name>
    <dbReference type="NCBI Taxonomy" id="2364126"/>
    <lineage>
        <taxon>Eukaryota</taxon>
        <taxon>Sar</taxon>
        <taxon>Alveolata</taxon>
        <taxon>Dinophyceae</taxon>
        <taxon>Prorocentrales</taxon>
        <taxon>Prorocentraceae</taxon>
        <taxon>Prorocentrum</taxon>
    </lineage>
</organism>
<proteinExistence type="predicted"/>
<dbReference type="EMBL" id="CAUYUJ010008513">
    <property type="protein sequence ID" value="CAK0824154.1"/>
    <property type="molecule type" value="Genomic_DNA"/>
</dbReference>
<keyword evidence="2" id="KW-1185">Reference proteome</keyword>